<accession>A0A8T0F3J4</accession>
<dbReference type="Proteomes" id="UP000807504">
    <property type="component" value="Unassembled WGS sequence"/>
</dbReference>
<protein>
    <submittedName>
        <fullName evidence="1">Uncharacterized protein</fullName>
    </submittedName>
</protein>
<comment type="caution">
    <text evidence="1">The sequence shown here is derived from an EMBL/GenBank/DDBJ whole genome shotgun (WGS) entry which is preliminary data.</text>
</comment>
<sequence>MGEWVSTAEITRHRYPSLYSMINFDLERITLEQYQIYPREDMKTAFSGFHIPPTERHLCTPNNIPLPFFQQRFHPFPPFPKDLSFHSWLQPHSMFLGAGLRSGESPLYENPLRYNEDESSFITNNIRIKGKDVLDEIHVPESRTP</sequence>
<evidence type="ECO:0000313" key="1">
    <source>
        <dbReference type="EMBL" id="KAF8785022.1"/>
    </source>
</evidence>
<gene>
    <name evidence="1" type="ORF">HNY73_010619</name>
</gene>
<keyword evidence="2" id="KW-1185">Reference proteome</keyword>
<reference evidence="1" key="1">
    <citation type="journal article" date="2020" name="bioRxiv">
        <title>Chromosome-level reference genome of the European wasp spider Argiope bruennichi: a resource for studies on range expansion and evolutionary adaptation.</title>
        <authorList>
            <person name="Sheffer M.M."/>
            <person name="Hoppe A."/>
            <person name="Krehenwinkel H."/>
            <person name="Uhl G."/>
            <person name="Kuss A.W."/>
            <person name="Jensen L."/>
            <person name="Jensen C."/>
            <person name="Gillespie R.G."/>
            <person name="Hoff K.J."/>
            <person name="Prost S."/>
        </authorList>
    </citation>
    <scope>NUCLEOTIDE SEQUENCE</scope>
</reference>
<proteinExistence type="predicted"/>
<name>A0A8T0F3J4_ARGBR</name>
<dbReference type="AlphaFoldDB" id="A0A8T0F3J4"/>
<dbReference type="EMBL" id="JABXBU010000030">
    <property type="protein sequence ID" value="KAF8785022.1"/>
    <property type="molecule type" value="Genomic_DNA"/>
</dbReference>
<evidence type="ECO:0000313" key="2">
    <source>
        <dbReference type="Proteomes" id="UP000807504"/>
    </source>
</evidence>
<organism evidence="1 2">
    <name type="scientific">Argiope bruennichi</name>
    <name type="common">Wasp spider</name>
    <name type="synonym">Aranea bruennichi</name>
    <dbReference type="NCBI Taxonomy" id="94029"/>
    <lineage>
        <taxon>Eukaryota</taxon>
        <taxon>Metazoa</taxon>
        <taxon>Ecdysozoa</taxon>
        <taxon>Arthropoda</taxon>
        <taxon>Chelicerata</taxon>
        <taxon>Arachnida</taxon>
        <taxon>Araneae</taxon>
        <taxon>Araneomorphae</taxon>
        <taxon>Entelegynae</taxon>
        <taxon>Araneoidea</taxon>
        <taxon>Araneidae</taxon>
        <taxon>Argiope</taxon>
    </lineage>
</organism>
<reference evidence="1" key="2">
    <citation type="submission" date="2020-06" db="EMBL/GenBank/DDBJ databases">
        <authorList>
            <person name="Sheffer M."/>
        </authorList>
    </citation>
    <scope>NUCLEOTIDE SEQUENCE</scope>
</reference>